<evidence type="ECO:0000256" key="2">
    <source>
        <dbReference type="ARBA" id="ARBA00004651"/>
    </source>
</evidence>
<accession>A0A5C6QLZ1</accession>
<protein>
    <recommendedName>
        <fullName evidence="3">histidine kinase</fullName>
        <ecNumber evidence="3">2.7.13.3</ecNumber>
    </recommendedName>
</protein>
<evidence type="ECO:0000256" key="6">
    <source>
        <dbReference type="ARBA" id="ARBA00022679"/>
    </source>
</evidence>
<evidence type="ECO:0000256" key="11">
    <source>
        <dbReference type="SAM" id="Coils"/>
    </source>
</evidence>
<dbReference type="OrthoDB" id="9808408at2"/>
<evidence type="ECO:0000256" key="10">
    <source>
        <dbReference type="ARBA" id="ARBA00023136"/>
    </source>
</evidence>
<feature type="transmembrane region" description="Helical" evidence="12">
    <location>
        <begin position="164"/>
        <end position="185"/>
    </location>
</feature>
<dbReference type="Pfam" id="PF03924">
    <property type="entry name" value="CHASE"/>
    <property type="match status" value="1"/>
</dbReference>
<dbReference type="SMART" id="SM00388">
    <property type="entry name" value="HisKA"/>
    <property type="match status" value="1"/>
</dbReference>
<dbReference type="GO" id="GO:0000155">
    <property type="term" value="F:phosphorelay sensor kinase activity"/>
    <property type="evidence" value="ECO:0007669"/>
    <property type="project" value="InterPro"/>
</dbReference>
<feature type="transmembrane region" description="Helical" evidence="12">
    <location>
        <begin position="65"/>
        <end position="84"/>
    </location>
</feature>
<dbReference type="InterPro" id="IPR003661">
    <property type="entry name" value="HisK_dim/P_dom"/>
</dbReference>
<reference evidence="15 16" key="1">
    <citation type="submission" date="2019-07" db="EMBL/GenBank/DDBJ databases">
        <title>Genomes of sea-ice associated Colwellia species.</title>
        <authorList>
            <person name="Bowman J.P."/>
        </authorList>
    </citation>
    <scope>NUCLEOTIDE SEQUENCE [LARGE SCALE GENOMIC DNA]</scope>
    <source>
        <strain evidence="15 16">ACAM 459</strain>
    </source>
</reference>
<feature type="domain" description="CHASE" evidence="14">
    <location>
        <begin position="263"/>
        <end position="483"/>
    </location>
</feature>
<dbReference type="RefSeq" id="WP_146785871.1">
    <property type="nucleotide sequence ID" value="NZ_VOLT01000003.1"/>
</dbReference>
<dbReference type="EC" id="2.7.13.3" evidence="3"/>
<feature type="transmembrane region" description="Helical" evidence="12">
    <location>
        <begin position="197"/>
        <end position="218"/>
    </location>
</feature>
<dbReference type="PANTHER" id="PTHR42878:SF15">
    <property type="entry name" value="BACTERIOPHYTOCHROME"/>
    <property type="match status" value="1"/>
</dbReference>
<dbReference type="Proteomes" id="UP000321822">
    <property type="component" value="Unassembled WGS sequence"/>
</dbReference>
<dbReference type="PROSITE" id="PS50839">
    <property type="entry name" value="CHASE"/>
    <property type="match status" value="1"/>
</dbReference>
<dbReference type="InterPro" id="IPR003594">
    <property type="entry name" value="HATPase_dom"/>
</dbReference>
<evidence type="ECO:0000256" key="1">
    <source>
        <dbReference type="ARBA" id="ARBA00000085"/>
    </source>
</evidence>
<dbReference type="SUPFAM" id="SSF55874">
    <property type="entry name" value="ATPase domain of HSP90 chaperone/DNA topoisomerase II/histidine kinase"/>
    <property type="match status" value="1"/>
</dbReference>
<sequence>MPNNAPRHNIAYTFYKIVFLATCYALIGRLSLLLAIPPGYATAIFPSAGLALASLLLWGTRLWPGVFLGSFILNIWIGLELSQLTDLKFLATLGAASGATLQAIIAAKLIRHYVGFPTTLSKDKDILLFLIIGGPVSCLTSASIGIASLYFFGILEYSNVTYSWMTWWVGDAIGVMISVPLIFVIFARPKDIWRDRLYVITIPLVAMISVVISLFVWVSQWEEERNQFELKEIASNNAEKLRSSFSSYVDAVASIERFYVSSTQSTIKREEFKTFVEYHLQNKSGINGLSWNPVVFDEQRTSFENSVKQKGFPTFKIKERSNGELISASKRATYIPVHYIEPMLGNEQAFGFDVASSQQRKSTLDLSRDTGDAFATPRISLVQEQGKQAGILLFYPVYSGVHSTLEQRRENIKGFAVGVFRVGDITDAVLSAQVKSKVTVGIYDITDGKSTQLYGPENMTLHMPNTFKVTEKITIGNRQWQIIYWPSSEYLASHSSWQAWGALALGLLLISFSGAFLLSMTGRSHSLNAEVKERTAEIEANRLEIIKANNALEERNQQLEHSNQELDQYAFVASHDLKSPLNAVEQLASWIEEDCHDVLPSESRTHLQLLKQRVQRMKNLLADILVYSRVSRDSYQLESVKLDRLIESAVSFNYIPESFEIKIIHCDITLNLPKVLIELAIRNLLSNAVKHHDKSHGEISIEYQQDKGLQVISVTDDGPGIPPNLQDKAMEMFSTLQSRDETEGSGLGLSMVKKVMVRLNGQIKIKSDGKSSTTVELVWPLDIKSEESS</sequence>
<dbReference type="CDD" id="cd00082">
    <property type="entry name" value="HisKA"/>
    <property type="match status" value="1"/>
</dbReference>
<keyword evidence="7 12" id="KW-0812">Transmembrane</keyword>
<dbReference type="Pfam" id="PF00512">
    <property type="entry name" value="HisKA"/>
    <property type="match status" value="1"/>
</dbReference>
<dbReference type="InterPro" id="IPR007895">
    <property type="entry name" value="MASE1"/>
</dbReference>
<name>A0A5C6QLZ1_9GAMM</name>
<evidence type="ECO:0000256" key="12">
    <source>
        <dbReference type="SAM" id="Phobius"/>
    </source>
</evidence>
<evidence type="ECO:0000256" key="7">
    <source>
        <dbReference type="ARBA" id="ARBA00022692"/>
    </source>
</evidence>
<keyword evidence="5" id="KW-0597">Phosphoprotein</keyword>
<feature type="transmembrane region" description="Helical" evidence="12">
    <location>
        <begin position="12"/>
        <end position="34"/>
    </location>
</feature>
<dbReference type="GO" id="GO:0005886">
    <property type="term" value="C:plasma membrane"/>
    <property type="evidence" value="ECO:0007669"/>
    <property type="project" value="UniProtKB-SubCell"/>
</dbReference>
<evidence type="ECO:0000259" key="14">
    <source>
        <dbReference type="PROSITE" id="PS50839"/>
    </source>
</evidence>
<dbReference type="CDD" id="cd00075">
    <property type="entry name" value="HATPase"/>
    <property type="match status" value="1"/>
</dbReference>
<dbReference type="AlphaFoldDB" id="A0A5C6QLZ1"/>
<keyword evidence="9 12" id="KW-1133">Transmembrane helix</keyword>
<keyword evidence="6" id="KW-0808">Transferase</keyword>
<dbReference type="Gene3D" id="3.30.565.10">
    <property type="entry name" value="Histidine kinase-like ATPase, C-terminal domain"/>
    <property type="match status" value="1"/>
</dbReference>
<comment type="caution">
    <text evidence="15">The sequence shown here is derived from an EMBL/GenBank/DDBJ whole genome shotgun (WGS) entry which is preliminary data.</text>
</comment>
<dbReference type="PANTHER" id="PTHR42878">
    <property type="entry name" value="TWO-COMPONENT HISTIDINE KINASE"/>
    <property type="match status" value="1"/>
</dbReference>
<evidence type="ECO:0000256" key="3">
    <source>
        <dbReference type="ARBA" id="ARBA00012438"/>
    </source>
</evidence>
<keyword evidence="11" id="KW-0175">Coiled coil</keyword>
<dbReference type="InterPro" id="IPR042240">
    <property type="entry name" value="CHASE_sf"/>
</dbReference>
<feature type="coiled-coil region" evidence="11">
    <location>
        <begin position="542"/>
        <end position="569"/>
    </location>
</feature>
<dbReference type="Gene3D" id="1.10.287.130">
    <property type="match status" value="1"/>
</dbReference>
<evidence type="ECO:0000256" key="8">
    <source>
        <dbReference type="ARBA" id="ARBA00022777"/>
    </source>
</evidence>
<dbReference type="EMBL" id="VOLT01000003">
    <property type="protein sequence ID" value="TWX69819.1"/>
    <property type="molecule type" value="Genomic_DNA"/>
</dbReference>
<dbReference type="InterPro" id="IPR004358">
    <property type="entry name" value="Sig_transdc_His_kin-like_C"/>
</dbReference>
<dbReference type="Pfam" id="PF02518">
    <property type="entry name" value="HATPase_c"/>
    <property type="match status" value="1"/>
</dbReference>
<dbReference type="Pfam" id="PF05231">
    <property type="entry name" value="MASE1"/>
    <property type="match status" value="1"/>
</dbReference>
<comment type="catalytic activity">
    <reaction evidence="1">
        <text>ATP + protein L-histidine = ADP + protein N-phospho-L-histidine.</text>
        <dbReference type="EC" id="2.7.13.3"/>
    </reaction>
</comment>
<dbReference type="GO" id="GO:0000156">
    <property type="term" value="F:phosphorelay response regulator activity"/>
    <property type="evidence" value="ECO:0007669"/>
    <property type="project" value="TreeGrafter"/>
</dbReference>
<evidence type="ECO:0000256" key="9">
    <source>
        <dbReference type="ARBA" id="ARBA00022989"/>
    </source>
</evidence>
<proteinExistence type="predicted"/>
<dbReference type="InterPro" id="IPR005467">
    <property type="entry name" value="His_kinase_dom"/>
</dbReference>
<dbReference type="GO" id="GO:0007234">
    <property type="term" value="P:osmosensory signaling via phosphorelay pathway"/>
    <property type="evidence" value="ECO:0007669"/>
    <property type="project" value="TreeGrafter"/>
</dbReference>
<comment type="subcellular location">
    <subcellularLocation>
        <location evidence="2">Cell membrane</location>
        <topology evidence="2">Multi-pass membrane protein</topology>
    </subcellularLocation>
</comment>
<keyword evidence="10 12" id="KW-0472">Membrane</keyword>
<keyword evidence="4" id="KW-1003">Cell membrane</keyword>
<dbReference type="PRINTS" id="PR00344">
    <property type="entry name" value="BCTRLSENSOR"/>
</dbReference>
<dbReference type="SUPFAM" id="SSF47384">
    <property type="entry name" value="Homodimeric domain of signal transducing histidine kinase"/>
    <property type="match status" value="1"/>
</dbReference>
<dbReference type="InterPro" id="IPR036890">
    <property type="entry name" value="HATPase_C_sf"/>
</dbReference>
<evidence type="ECO:0000256" key="5">
    <source>
        <dbReference type="ARBA" id="ARBA00022553"/>
    </source>
</evidence>
<dbReference type="PROSITE" id="PS50109">
    <property type="entry name" value="HIS_KIN"/>
    <property type="match status" value="1"/>
</dbReference>
<feature type="transmembrane region" description="Helical" evidence="12">
    <location>
        <begin position="90"/>
        <end position="114"/>
    </location>
</feature>
<dbReference type="GO" id="GO:0030295">
    <property type="term" value="F:protein kinase activator activity"/>
    <property type="evidence" value="ECO:0007669"/>
    <property type="project" value="TreeGrafter"/>
</dbReference>
<evidence type="ECO:0000313" key="15">
    <source>
        <dbReference type="EMBL" id="TWX69819.1"/>
    </source>
</evidence>
<dbReference type="InterPro" id="IPR050351">
    <property type="entry name" value="BphY/WalK/GraS-like"/>
</dbReference>
<organism evidence="15 16">
    <name type="scientific">Colwellia demingiae</name>
    <dbReference type="NCBI Taxonomy" id="89401"/>
    <lineage>
        <taxon>Bacteria</taxon>
        <taxon>Pseudomonadati</taxon>
        <taxon>Pseudomonadota</taxon>
        <taxon>Gammaproteobacteria</taxon>
        <taxon>Alteromonadales</taxon>
        <taxon>Colwelliaceae</taxon>
        <taxon>Colwellia</taxon>
    </lineage>
</organism>
<dbReference type="InterPro" id="IPR036097">
    <property type="entry name" value="HisK_dim/P_sf"/>
</dbReference>
<feature type="domain" description="Histidine kinase" evidence="13">
    <location>
        <begin position="572"/>
        <end position="783"/>
    </location>
</feature>
<dbReference type="SMART" id="SM00387">
    <property type="entry name" value="HATPase_c"/>
    <property type="match status" value="1"/>
</dbReference>
<dbReference type="InterPro" id="IPR006189">
    <property type="entry name" value="CHASE_dom"/>
</dbReference>
<evidence type="ECO:0000313" key="16">
    <source>
        <dbReference type="Proteomes" id="UP000321822"/>
    </source>
</evidence>
<evidence type="ECO:0000259" key="13">
    <source>
        <dbReference type="PROSITE" id="PS50109"/>
    </source>
</evidence>
<feature type="transmembrane region" description="Helical" evidence="12">
    <location>
        <begin position="40"/>
        <end position="58"/>
    </location>
</feature>
<keyword evidence="16" id="KW-1185">Reference proteome</keyword>
<gene>
    <name evidence="15" type="ORF">ESZ36_07705</name>
</gene>
<feature type="transmembrane region" description="Helical" evidence="12">
    <location>
        <begin position="126"/>
        <end position="152"/>
    </location>
</feature>
<dbReference type="SMART" id="SM01079">
    <property type="entry name" value="CHASE"/>
    <property type="match status" value="1"/>
</dbReference>
<dbReference type="Gene3D" id="3.30.450.350">
    <property type="entry name" value="CHASE domain"/>
    <property type="match status" value="1"/>
</dbReference>
<evidence type="ECO:0000256" key="4">
    <source>
        <dbReference type="ARBA" id="ARBA00022475"/>
    </source>
</evidence>
<keyword evidence="8" id="KW-0418">Kinase</keyword>